<dbReference type="InterPro" id="IPR004154">
    <property type="entry name" value="Anticodon-bd"/>
</dbReference>
<accession>A0A1L8ZC78</accession>
<dbReference type="GO" id="GO:0015966">
    <property type="term" value="P:diadenosine tetraphosphate biosynthetic process"/>
    <property type="evidence" value="ECO:0007669"/>
    <property type="project" value="UniProtKB-ARBA"/>
</dbReference>
<dbReference type="PANTHER" id="PTHR10745:SF8">
    <property type="entry name" value="DNA POLYMERASE SUBUNIT GAMMA-2, MITOCHONDRIAL"/>
    <property type="match status" value="1"/>
</dbReference>
<dbReference type="GO" id="GO:0004081">
    <property type="term" value="F:bis(5'-nucleosyl)-tetraphosphatase (asymmetrical) activity"/>
    <property type="evidence" value="ECO:0007669"/>
    <property type="project" value="UniProtKB-ARBA"/>
</dbReference>
<dbReference type="GO" id="GO:0006426">
    <property type="term" value="P:glycyl-tRNA aminoacylation"/>
    <property type="evidence" value="ECO:0007669"/>
    <property type="project" value="TreeGrafter"/>
</dbReference>
<dbReference type="InterPro" id="IPR036621">
    <property type="entry name" value="Anticodon-bd_dom_sf"/>
</dbReference>
<dbReference type="FunFam" id="3.40.50.800:FF:000002">
    <property type="entry name" value="Glycine--tRNA ligase"/>
    <property type="match status" value="1"/>
</dbReference>
<sequence>PDRLRFKAHDSTQLAHYAKAAFDIEYEFPFGFQEVEGIHNRGNYDLTQHAKFSNKPKIFEYHDLLTKEKYVPYVIETSAGLTRSVLMTLCDAYSEEELSDGDKRIVLRLHPKLAPYKIAIFPLVKKVELIEVARRIYMELCDDFHIFYDDGGTIGKRYRRQDEIGTPYCVTIDYDTLEDETVTVRERNSMTQKRIFINDLYSYIKTEILNYKE</sequence>
<dbReference type="CDD" id="cd00858">
    <property type="entry name" value="GlyRS_anticodon"/>
    <property type="match status" value="1"/>
</dbReference>
<name>A0A1L8ZC78_BORBI</name>
<protein>
    <submittedName>
        <fullName evidence="8">Glycine-tRNA synthetase subunit beta</fullName>
    </submittedName>
</protein>
<evidence type="ECO:0000256" key="4">
    <source>
        <dbReference type="ARBA" id="ARBA00022840"/>
    </source>
</evidence>
<proteinExistence type="predicted"/>
<dbReference type="GO" id="GO:0004820">
    <property type="term" value="F:glycine-tRNA ligase activity"/>
    <property type="evidence" value="ECO:0007669"/>
    <property type="project" value="UniProtKB-ARBA"/>
</dbReference>
<comment type="caution">
    <text evidence="8">The sequence shown here is derived from an EMBL/GenBank/DDBJ whole genome shotgun (WGS) entry which is preliminary data.</text>
</comment>
<evidence type="ECO:0000256" key="6">
    <source>
        <dbReference type="ARBA" id="ARBA00023146"/>
    </source>
</evidence>
<dbReference type="GO" id="GO:0005737">
    <property type="term" value="C:cytoplasm"/>
    <property type="evidence" value="ECO:0007669"/>
    <property type="project" value="TreeGrafter"/>
</dbReference>
<keyword evidence="6 8" id="KW-0030">Aminoacyl-tRNA synthetase</keyword>
<reference evidence="8" key="1">
    <citation type="journal article" date="2015" name="Microbiology">
        <title>Similarities in murine infection and immune response to Borrelia bissettii and Borrelia burgdorferi sensu stricto.</title>
        <authorList>
            <person name="Leydet B.F.Jr."/>
            <person name="Liang F.T."/>
        </authorList>
    </citation>
    <scope>NUCLEOTIDE SEQUENCE [LARGE SCALE GENOMIC DNA]</scope>
    <source>
        <strain evidence="8">CO275</strain>
    </source>
</reference>
<keyword evidence="5" id="KW-0648">Protein biosynthesis</keyword>
<keyword evidence="2" id="KW-0436">Ligase</keyword>
<dbReference type="SUPFAM" id="SSF52954">
    <property type="entry name" value="Class II aaRS ABD-related"/>
    <property type="match status" value="1"/>
</dbReference>
<dbReference type="Gene3D" id="3.30.930.10">
    <property type="entry name" value="Bira Bifunctional Protein, Domain 2"/>
    <property type="match status" value="1"/>
</dbReference>
<dbReference type="PRINTS" id="PR01043">
    <property type="entry name" value="TRNASYNTHGLY"/>
</dbReference>
<keyword evidence="3" id="KW-0547">Nucleotide-binding</keyword>
<evidence type="ECO:0000256" key="5">
    <source>
        <dbReference type="ARBA" id="ARBA00022917"/>
    </source>
</evidence>
<dbReference type="GO" id="GO:1990742">
    <property type="term" value="C:microvesicle"/>
    <property type="evidence" value="ECO:0007669"/>
    <property type="project" value="UniProtKB-ARBA"/>
</dbReference>
<reference evidence="8" key="2">
    <citation type="submission" date="2015-07" db="EMBL/GenBank/DDBJ databases">
        <authorList>
            <person name="Noorani M."/>
        </authorList>
    </citation>
    <scope>NUCLEOTIDE SEQUENCE</scope>
    <source>
        <strain evidence="8">CO275</strain>
    </source>
</reference>
<evidence type="ECO:0000256" key="3">
    <source>
        <dbReference type="ARBA" id="ARBA00022741"/>
    </source>
</evidence>
<dbReference type="PANTHER" id="PTHR10745">
    <property type="entry name" value="GLYCYL-TRNA SYNTHETASE/DNA POLYMERASE SUBUNIT GAMMA-2"/>
    <property type="match status" value="1"/>
</dbReference>
<dbReference type="Gene3D" id="3.40.50.800">
    <property type="entry name" value="Anticodon-binding domain"/>
    <property type="match status" value="1"/>
</dbReference>
<gene>
    <name evidence="8" type="ORF">ER70_03070</name>
</gene>
<evidence type="ECO:0000313" key="8">
    <source>
        <dbReference type="EMBL" id="OJH15364.1"/>
    </source>
</evidence>
<dbReference type="Pfam" id="PF03129">
    <property type="entry name" value="HGTP_anticodon"/>
    <property type="match status" value="1"/>
</dbReference>
<dbReference type="AlphaFoldDB" id="A0A1L8ZC78"/>
<dbReference type="InterPro" id="IPR045864">
    <property type="entry name" value="aa-tRNA-synth_II/BPL/LPL"/>
</dbReference>
<keyword evidence="4" id="KW-0067">ATP-binding</keyword>
<evidence type="ECO:0000256" key="2">
    <source>
        <dbReference type="ARBA" id="ARBA00022598"/>
    </source>
</evidence>
<feature type="domain" description="Anticodon-binding" evidence="7">
    <location>
        <begin position="117"/>
        <end position="206"/>
    </location>
</feature>
<evidence type="ECO:0000259" key="7">
    <source>
        <dbReference type="Pfam" id="PF03129"/>
    </source>
</evidence>
<feature type="non-terminal residue" evidence="8">
    <location>
        <position position="1"/>
    </location>
</feature>
<evidence type="ECO:0000256" key="1">
    <source>
        <dbReference type="ARBA" id="ARBA00022490"/>
    </source>
</evidence>
<feature type="non-terminal residue" evidence="8">
    <location>
        <position position="213"/>
    </location>
</feature>
<dbReference type="EMBL" id="JNBW01000153">
    <property type="protein sequence ID" value="OJH15364.1"/>
    <property type="molecule type" value="Genomic_DNA"/>
</dbReference>
<organism evidence="8">
    <name type="scientific">Borrelia bissettiae</name>
    <name type="common">Borreliella bissettiae</name>
    <dbReference type="NCBI Taxonomy" id="64897"/>
    <lineage>
        <taxon>Bacteria</taxon>
        <taxon>Pseudomonadati</taxon>
        <taxon>Spirochaetota</taxon>
        <taxon>Spirochaetia</taxon>
        <taxon>Spirochaetales</taxon>
        <taxon>Borreliaceae</taxon>
        <taxon>Borreliella</taxon>
    </lineage>
</organism>
<dbReference type="InterPro" id="IPR027031">
    <property type="entry name" value="Gly-tRNA_synthase/POLG2"/>
</dbReference>
<dbReference type="SUPFAM" id="SSF55681">
    <property type="entry name" value="Class II aaRS and biotin synthetases"/>
    <property type="match status" value="1"/>
</dbReference>
<dbReference type="GO" id="GO:0070062">
    <property type="term" value="C:extracellular exosome"/>
    <property type="evidence" value="ECO:0007669"/>
    <property type="project" value="UniProtKB-ARBA"/>
</dbReference>
<dbReference type="GO" id="GO:0005524">
    <property type="term" value="F:ATP binding"/>
    <property type="evidence" value="ECO:0007669"/>
    <property type="project" value="UniProtKB-KW"/>
</dbReference>
<keyword evidence="1" id="KW-0963">Cytoplasm</keyword>